<keyword evidence="5 13" id="KW-1003">Cell membrane</keyword>
<keyword evidence="6 13" id="KW-0812">Transmembrane</keyword>
<evidence type="ECO:0000256" key="11">
    <source>
        <dbReference type="ARBA" id="ARBA00033245"/>
    </source>
</evidence>
<feature type="domain" description="Membrane insertase YidC/Oxa/ALB C-terminal" evidence="14">
    <location>
        <begin position="378"/>
        <end position="575"/>
    </location>
</feature>
<evidence type="ECO:0000256" key="3">
    <source>
        <dbReference type="ARBA" id="ARBA00015325"/>
    </source>
</evidence>
<evidence type="ECO:0000256" key="2">
    <source>
        <dbReference type="ARBA" id="ARBA00010527"/>
    </source>
</evidence>
<feature type="domain" description="Membrane insertase YidC N-terminal" evidence="15">
    <location>
        <begin position="100"/>
        <end position="361"/>
    </location>
</feature>
<comment type="similarity">
    <text evidence="2 13">Belongs to the OXA1/ALB3/YidC family. Type 1 subfamily.</text>
</comment>
<dbReference type="InterPro" id="IPR038221">
    <property type="entry name" value="YidC_periplasmic_sf"/>
</dbReference>
<dbReference type="GO" id="GO:0005886">
    <property type="term" value="C:plasma membrane"/>
    <property type="evidence" value="ECO:0007669"/>
    <property type="project" value="UniProtKB-SubCell"/>
</dbReference>
<reference evidence="16" key="1">
    <citation type="submission" date="2022-05" db="EMBL/GenBank/DDBJ databases">
        <authorList>
            <person name="Sun X."/>
        </authorList>
    </citation>
    <scope>NUCLEOTIDE SEQUENCE</scope>
    <source>
        <strain evidence="16">Ai-910</strain>
    </source>
</reference>
<keyword evidence="8 13" id="KW-1133">Transmembrane helix</keyword>
<evidence type="ECO:0000313" key="16">
    <source>
        <dbReference type="EMBL" id="URW78957.1"/>
    </source>
</evidence>
<evidence type="ECO:0000256" key="4">
    <source>
        <dbReference type="ARBA" id="ARBA00022448"/>
    </source>
</evidence>
<evidence type="ECO:0000256" key="12">
    <source>
        <dbReference type="ARBA" id="ARBA00033342"/>
    </source>
</evidence>
<sequence length="620" mass="71660">MDRNSITGLILITLVLIGFWFINKPDAEQIEAMRRQRDSLYQVELAKQQEELARAAQIAAEAAQLDSISIEDDSLATDLRLQKFGQLWPYVEGEESFYNLENEKIKLVLTNKGARIYSVELKEYKTHDGKPLILFDGDANVFGFPFSHDTKVFHTSDLYFNKVSQNDSTIVFEIAGNAGETMQFSYTLPADEYMVDFDINTKNLGQFISTSRGTMDLNWYVEMPAFEKGRQMEQMYSGMYYKYYLDEVDNLKANKDKSENLRTKVKWIAFKGQFFSSVLIADDAFSGAYVESRFEKDKNSPYLLYNRTEAAVPFELAKDQQLGFSFYFGPNRFYTLDKYDKELELNKLIPLGWGIFGWINRYAVIPTFNFLEGFIGSYGIIILILTILIKLVLFPLTYKSYISAAKMKVLKPQIDEINAKIPAEKAMERQQATMNLYKKAGVNPMGGCVPILLQMPILIAMFRFFPASIELRQESFLWAKDLSTYDSILDLPFSIPFYGAHVSLFTLLMAVTNILYTKMNSEMTQTSNQMPGMKAMMYMMPIMFLFLFNSYASGLSYYYFISTLITILQTMVIRRWVDDKKLLLQIQANQKKPVKKSKFAARLEQMAKQQQQIQKNQRKR</sequence>
<gene>
    <name evidence="13 16" type="primary">yidC</name>
    <name evidence="16" type="ORF">M9189_08820</name>
</gene>
<feature type="transmembrane region" description="Helical" evidence="13">
    <location>
        <begin position="6"/>
        <end position="23"/>
    </location>
</feature>
<dbReference type="PRINTS" id="PR01900">
    <property type="entry name" value="YIDCPROTEIN"/>
</dbReference>
<dbReference type="GO" id="GO:0051205">
    <property type="term" value="P:protein insertion into membrane"/>
    <property type="evidence" value="ECO:0007669"/>
    <property type="project" value="TreeGrafter"/>
</dbReference>
<feature type="transmembrane region" description="Helical" evidence="13">
    <location>
        <begin position="444"/>
        <end position="465"/>
    </location>
</feature>
<dbReference type="InterPro" id="IPR019998">
    <property type="entry name" value="Membr_insert_YidC"/>
</dbReference>
<evidence type="ECO:0000256" key="6">
    <source>
        <dbReference type="ARBA" id="ARBA00022692"/>
    </source>
</evidence>
<dbReference type="GO" id="GO:0015031">
    <property type="term" value="P:protein transport"/>
    <property type="evidence" value="ECO:0007669"/>
    <property type="project" value="UniProtKB-KW"/>
</dbReference>
<keyword evidence="7 13" id="KW-0653">Protein transport</keyword>
<protein>
    <recommendedName>
        <fullName evidence="3 13">Membrane protein insertase YidC</fullName>
    </recommendedName>
    <alternativeName>
        <fullName evidence="12 13">Foldase YidC</fullName>
    </alternativeName>
    <alternativeName>
        <fullName evidence="13">Membrane protein YidC</fullName>
    </alternativeName>
    <alternativeName>
        <fullName evidence="11 13">membrane integrase YidC</fullName>
    </alternativeName>
</protein>
<evidence type="ECO:0000256" key="1">
    <source>
        <dbReference type="ARBA" id="ARBA00004429"/>
    </source>
</evidence>
<feature type="transmembrane region" description="Helical" evidence="13">
    <location>
        <begin position="495"/>
        <end position="515"/>
    </location>
</feature>
<dbReference type="PANTHER" id="PTHR12428">
    <property type="entry name" value="OXA1"/>
    <property type="match status" value="1"/>
</dbReference>
<dbReference type="EMBL" id="CP098400">
    <property type="protein sequence ID" value="URW78957.1"/>
    <property type="molecule type" value="Genomic_DNA"/>
</dbReference>
<dbReference type="AlphaFoldDB" id="A0A9J6ZMK6"/>
<dbReference type="GO" id="GO:0032977">
    <property type="term" value="F:membrane insertase activity"/>
    <property type="evidence" value="ECO:0007669"/>
    <property type="project" value="InterPro"/>
</dbReference>
<evidence type="ECO:0000256" key="8">
    <source>
        <dbReference type="ARBA" id="ARBA00022989"/>
    </source>
</evidence>
<dbReference type="Proteomes" id="UP001056426">
    <property type="component" value="Chromosome"/>
</dbReference>
<evidence type="ECO:0000256" key="13">
    <source>
        <dbReference type="HAMAP-Rule" id="MF_01810"/>
    </source>
</evidence>
<dbReference type="Gene3D" id="2.70.98.90">
    <property type="match status" value="1"/>
</dbReference>
<dbReference type="NCBIfam" id="TIGR03592">
    <property type="entry name" value="yidC_oxa1_cterm"/>
    <property type="match status" value="1"/>
</dbReference>
<keyword evidence="9 13" id="KW-0472">Membrane</keyword>
<dbReference type="RefSeq" id="WP_250722445.1">
    <property type="nucleotide sequence ID" value="NZ_CP098400.1"/>
</dbReference>
<organism evidence="16 17">
    <name type="scientific">Xiashengella succiniciproducens</name>
    <dbReference type="NCBI Taxonomy" id="2949635"/>
    <lineage>
        <taxon>Bacteria</taxon>
        <taxon>Pseudomonadati</taxon>
        <taxon>Bacteroidota</taxon>
        <taxon>Bacteroidia</taxon>
        <taxon>Marinilabiliales</taxon>
        <taxon>Marinilabiliaceae</taxon>
        <taxon>Xiashengella</taxon>
    </lineage>
</organism>
<dbReference type="NCBIfam" id="TIGR03593">
    <property type="entry name" value="yidC_nterm"/>
    <property type="match status" value="1"/>
</dbReference>
<reference evidence="16" key="2">
    <citation type="submission" date="2022-06" db="EMBL/GenBank/DDBJ databases">
        <title>Xiashengella guii gen. nov. sp. nov., a bacterium isolated form anaerobic digestion tank.</title>
        <authorList>
            <person name="Huang H."/>
        </authorList>
    </citation>
    <scope>NUCLEOTIDE SEQUENCE</scope>
    <source>
        <strain evidence="16">Ai-910</strain>
    </source>
</reference>
<dbReference type="CDD" id="cd20070">
    <property type="entry name" value="5TM_YidC_Alb3"/>
    <property type="match status" value="1"/>
</dbReference>
<comment type="function">
    <text evidence="13">Required for the insertion and/or proper folding and/or complex formation of integral membrane proteins into the membrane. Involved in integration of membrane proteins that insert both dependently and independently of the Sec translocase complex, as well as at least some lipoproteins. Aids folding of multispanning membrane proteins.</text>
</comment>
<evidence type="ECO:0000259" key="15">
    <source>
        <dbReference type="Pfam" id="PF14849"/>
    </source>
</evidence>
<dbReference type="KEGG" id="alkq:M9189_08820"/>
<dbReference type="Pfam" id="PF02096">
    <property type="entry name" value="60KD_IMP"/>
    <property type="match status" value="1"/>
</dbReference>
<dbReference type="NCBIfam" id="NF002356">
    <property type="entry name" value="PRK01318.2-3"/>
    <property type="match status" value="1"/>
</dbReference>
<evidence type="ECO:0000256" key="10">
    <source>
        <dbReference type="ARBA" id="ARBA00023186"/>
    </source>
</evidence>
<dbReference type="InterPro" id="IPR001708">
    <property type="entry name" value="YidC/ALB3/OXA1/COX18"/>
</dbReference>
<keyword evidence="17" id="KW-1185">Reference proteome</keyword>
<comment type="subunit">
    <text evidence="13">Interacts with the Sec translocase complex via SecD. Specifically interacts with transmembrane segments of nascent integral membrane proteins during membrane integration.</text>
</comment>
<evidence type="ECO:0000313" key="17">
    <source>
        <dbReference type="Proteomes" id="UP001056426"/>
    </source>
</evidence>
<dbReference type="InterPro" id="IPR028053">
    <property type="entry name" value="Membr_insert_YidC_N"/>
</dbReference>
<keyword evidence="10 13" id="KW-0143">Chaperone</keyword>
<dbReference type="HAMAP" id="MF_01810">
    <property type="entry name" value="YidC_type1"/>
    <property type="match status" value="1"/>
</dbReference>
<evidence type="ECO:0000259" key="14">
    <source>
        <dbReference type="Pfam" id="PF02096"/>
    </source>
</evidence>
<evidence type="ECO:0000256" key="7">
    <source>
        <dbReference type="ARBA" id="ARBA00022927"/>
    </source>
</evidence>
<feature type="transmembrane region" description="Helical" evidence="13">
    <location>
        <begin position="374"/>
        <end position="398"/>
    </location>
</feature>
<dbReference type="PANTHER" id="PTHR12428:SF65">
    <property type="entry name" value="CYTOCHROME C OXIDASE ASSEMBLY PROTEIN COX18, MITOCHONDRIAL"/>
    <property type="match status" value="1"/>
</dbReference>
<dbReference type="CDD" id="cd19961">
    <property type="entry name" value="EcYidC-like_peri"/>
    <property type="match status" value="1"/>
</dbReference>
<accession>A0A9J6ZMK6</accession>
<name>A0A9J6ZMK6_9BACT</name>
<dbReference type="InterPro" id="IPR047196">
    <property type="entry name" value="YidC_ALB_C"/>
</dbReference>
<proteinExistence type="inferred from homology"/>
<feature type="transmembrane region" description="Helical" evidence="13">
    <location>
        <begin position="535"/>
        <end position="552"/>
    </location>
</feature>
<dbReference type="PRINTS" id="PR00701">
    <property type="entry name" value="60KDINNERMP"/>
</dbReference>
<evidence type="ECO:0000256" key="5">
    <source>
        <dbReference type="ARBA" id="ARBA00022475"/>
    </source>
</evidence>
<evidence type="ECO:0000256" key="9">
    <source>
        <dbReference type="ARBA" id="ARBA00023136"/>
    </source>
</evidence>
<keyword evidence="4 13" id="KW-0813">Transport</keyword>
<comment type="subcellular location">
    <subcellularLocation>
        <location evidence="1">Cell inner membrane</location>
        <topology evidence="1">Multi-pass membrane protein</topology>
    </subcellularLocation>
    <subcellularLocation>
        <location evidence="13">Cell membrane</location>
        <topology evidence="13">Multi-pass membrane protein</topology>
    </subcellularLocation>
</comment>
<dbReference type="Pfam" id="PF14849">
    <property type="entry name" value="YidC_periplas"/>
    <property type="match status" value="1"/>
</dbReference>
<dbReference type="InterPro" id="IPR028055">
    <property type="entry name" value="YidC/Oxa/ALB_C"/>
</dbReference>